<sequence>MARIKKEDHARILHLVDVERRAVREIATEFGCTAANIYSLLAKMRRGATAGEAGAGAAESVEDDDLPAMISTQPGLGLGLEPRADAPEPESLALEAAVPVSALVPAETMLERPAAAKLAIVPQTTERLLPEPTPSPDRKPVLGARLSKPGMGLVMRTEDGEETMTPFRSIDDLLSAIKPILRASARGTDAVWFSLQPVDLSLIEMDAA</sequence>
<dbReference type="AlphaFoldDB" id="A0A963Z7B5"/>
<evidence type="ECO:0000313" key="1">
    <source>
        <dbReference type="EMBL" id="MCB8883839.1"/>
    </source>
</evidence>
<organism evidence="1 2">
    <name type="scientific">Acidisoma cellulosilyticum</name>
    <dbReference type="NCBI Taxonomy" id="2802395"/>
    <lineage>
        <taxon>Bacteria</taxon>
        <taxon>Pseudomonadati</taxon>
        <taxon>Pseudomonadota</taxon>
        <taxon>Alphaproteobacteria</taxon>
        <taxon>Acetobacterales</taxon>
        <taxon>Acidocellaceae</taxon>
        <taxon>Acidisoma</taxon>
    </lineage>
</organism>
<name>A0A963Z7B5_9PROT</name>
<dbReference type="EMBL" id="JAESVA010000017">
    <property type="protein sequence ID" value="MCB8883839.1"/>
    <property type="molecule type" value="Genomic_DNA"/>
</dbReference>
<dbReference type="RefSeq" id="WP_227310582.1">
    <property type="nucleotide sequence ID" value="NZ_JAESVA010000017.1"/>
</dbReference>
<accession>A0A963Z7B5</accession>
<reference evidence="1 2" key="1">
    <citation type="journal article" date="2021" name="Microorganisms">
        <title>Acidisoma silvae sp. nov. and Acidisomacellulosilytica sp. nov., Two Acidophilic Bacteria Isolated from Decaying Wood, Hydrolyzing Cellulose and Producing Poly-3-hydroxybutyrate.</title>
        <authorList>
            <person name="Mieszkin S."/>
            <person name="Pouder E."/>
            <person name="Uroz S."/>
            <person name="Simon-Colin C."/>
            <person name="Alain K."/>
        </authorList>
    </citation>
    <scope>NUCLEOTIDE SEQUENCE [LARGE SCALE GENOMIC DNA]</scope>
    <source>
        <strain evidence="1 2">HW T5.17</strain>
    </source>
</reference>
<proteinExistence type="predicted"/>
<dbReference type="Proteomes" id="UP000721844">
    <property type="component" value="Unassembled WGS sequence"/>
</dbReference>
<evidence type="ECO:0000313" key="2">
    <source>
        <dbReference type="Proteomes" id="UP000721844"/>
    </source>
</evidence>
<comment type="caution">
    <text evidence="1">The sequence shown here is derived from an EMBL/GenBank/DDBJ whole genome shotgun (WGS) entry which is preliminary data.</text>
</comment>
<keyword evidence="2" id="KW-1185">Reference proteome</keyword>
<protein>
    <submittedName>
        <fullName evidence="1">Uncharacterized protein</fullName>
    </submittedName>
</protein>
<gene>
    <name evidence="1" type="ORF">ACELLULO517_26570</name>
</gene>